<evidence type="ECO:0000256" key="1">
    <source>
        <dbReference type="SAM" id="MobiDB-lite"/>
    </source>
</evidence>
<dbReference type="InterPro" id="IPR011621">
    <property type="entry name" value="Metal-dep_PHydrolase_7TM_intra"/>
</dbReference>
<keyword evidence="2" id="KW-0812">Transmembrane</keyword>
<feature type="transmembrane region" description="Helical" evidence="2">
    <location>
        <begin position="355"/>
        <end position="374"/>
    </location>
</feature>
<name>A0A6P1M494_9BACT</name>
<sequence>MKRKRSPKKVKNRVAATKDVTARKNRQRLPVFNLLVAVLCWLAVVVLFYSGRLVRPQKLILGQQAPDTIVASVDFNAETLSATQIKQREQAEQVLPVFTVDHSNLERAGQALIKLLPRLRSLPETEDPERKALIRDLIAERLDQYAISLTPEELLRIIPPKDIDLKEVVTQALTGPLDNGVVTEADLESKFNGIVAHGNVAVKSGKTETIRPLDSFSLQSTALQNAVRSIAEQLPREYRDEEVIQTLVSPWLRANVIYDTAETAARKKQAVELIDPVIEPVAGGTVLIRDGDPVSEQTLIWLAAHEQRLNELETPAERIQRLAARGLLLLLGMGLAVAIAGIISRPLLRSRKKALLLLILSFLPMLFGKLFLYLTVNLQLLSPAVIDYLVPPGIAIILASVLAGGTAGILVGLWSSFALAALLDNSFEVFVLGLLVTVTAVYTTRDVKRRSTLLRAGLWVGAVKMLFALVLAVLNQPSWWVLLTQLGTALVSGLVSALLATLLIPVFEHLFNVTTDISLLELSDLSHPLLQSLAINAPGTYHHSLMMASLAQNAAEAIGANGLQLRVCAYFHDIGKLVKPGFFSENIQYTENPHDDLAPSMSTLVIVSHIKEGVTLAKKHKLPQVVIDGIEQHQGTSLVSVFYHRAKTQQQKELAADGSASSKINDEDFRYEGPRPQNREMAILMLADSCEAASRSLDKPTPVRISNLISDIFDSRLRDGQLDECNLTLAELHTIKESFVFSLTNMLHGRVAYPKDENNTDKQSDRNSDKPSETPPTDK</sequence>
<feature type="region of interest" description="Disordered" evidence="1">
    <location>
        <begin position="654"/>
        <end position="674"/>
    </location>
</feature>
<dbReference type="SMART" id="SM00471">
    <property type="entry name" value="HDc"/>
    <property type="match status" value="1"/>
</dbReference>
<dbReference type="PANTHER" id="PTHR36442:SF1">
    <property type="entry name" value="CYCLIC-DI-AMP PHOSPHODIESTERASE PGPH"/>
    <property type="match status" value="1"/>
</dbReference>
<feature type="transmembrane region" description="Helical" evidence="2">
    <location>
        <begin position="322"/>
        <end position="343"/>
    </location>
</feature>
<gene>
    <name evidence="4" type="ORF">GT409_05100</name>
</gene>
<proteinExistence type="predicted"/>
<dbReference type="Pfam" id="PF01966">
    <property type="entry name" value="HD"/>
    <property type="match status" value="1"/>
</dbReference>
<reference evidence="4 5" key="1">
    <citation type="submission" date="2020-01" db="EMBL/GenBank/DDBJ databases">
        <title>Ponticoccus aerotolerans gen. nov., sp. nov., an anaerobic bacterium and proposal of Ponticoccusceae fam. nov., Ponticoccusles ord. nov. and Ponticoccuse classis nov. in the phylum Kiritimatiellaeota.</title>
        <authorList>
            <person name="Zhou L.Y."/>
            <person name="Du Z.J."/>
        </authorList>
    </citation>
    <scope>NUCLEOTIDE SEQUENCE [LARGE SCALE GENOMIC DNA]</scope>
    <source>
        <strain evidence="4 5">S-5007</strain>
    </source>
</reference>
<feature type="transmembrane region" description="Helical" evidence="2">
    <location>
        <begin position="426"/>
        <end position="444"/>
    </location>
</feature>
<dbReference type="InterPro" id="IPR006674">
    <property type="entry name" value="HD_domain"/>
</dbReference>
<evidence type="ECO:0000313" key="5">
    <source>
        <dbReference type="Proteomes" id="UP000464954"/>
    </source>
</evidence>
<evidence type="ECO:0000259" key="3">
    <source>
        <dbReference type="SMART" id="SM00471"/>
    </source>
</evidence>
<dbReference type="SUPFAM" id="SSF109604">
    <property type="entry name" value="HD-domain/PDEase-like"/>
    <property type="match status" value="1"/>
</dbReference>
<dbReference type="PANTHER" id="PTHR36442">
    <property type="entry name" value="CYCLIC-DI-AMP PHOSPHODIESTERASE PGPH"/>
    <property type="match status" value="1"/>
</dbReference>
<dbReference type="InterPro" id="IPR052722">
    <property type="entry name" value="PgpH_phosphodiesterase"/>
</dbReference>
<feature type="transmembrane region" description="Helical" evidence="2">
    <location>
        <begin position="31"/>
        <end position="51"/>
    </location>
</feature>
<dbReference type="KEGG" id="taer:GT409_05100"/>
<dbReference type="InterPro" id="IPR003607">
    <property type="entry name" value="HD/PDEase_dom"/>
</dbReference>
<feature type="domain" description="HD/PDEase" evidence="3">
    <location>
        <begin position="536"/>
        <end position="702"/>
    </location>
</feature>
<keyword evidence="2" id="KW-0472">Membrane</keyword>
<keyword evidence="5" id="KW-1185">Reference proteome</keyword>
<dbReference type="Pfam" id="PF07697">
    <property type="entry name" value="7TMR-HDED"/>
    <property type="match status" value="1"/>
</dbReference>
<dbReference type="InterPro" id="IPR011624">
    <property type="entry name" value="Metal-dep_PHydrolase_7TM_extra"/>
</dbReference>
<dbReference type="RefSeq" id="WP_160627571.1">
    <property type="nucleotide sequence ID" value="NZ_CP047593.1"/>
</dbReference>
<dbReference type="CDD" id="cd00077">
    <property type="entry name" value="HDc"/>
    <property type="match status" value="1"/>
</dbReference>
<feature type="transmembrane region" description="Helical" evidence="2">
    <location>
        <begin position="394"/>
        <end position="414"/>
    </location>
</feature>
<feature type="region of interest" description="Disordered" evidence="1">
    <location>
        <begin position="752"/>
        <end position="779"/>
    </location>
</feature>
<feature type="transmembrane region" description="Helical" evidence="2">
    <location>
        <begin position="456"/>
        <end position="474"/>
    </location>
</feature>
<accession>A0A6P1M494</accession>
<evidence type="ECO:0000313" key="4">
    <source>
        <dbReference type="EMBL" id="QHI68852.1"/>
    </source>
</evidence>
<dbReference type="InterPro" id="IPR006675">
    <property type="entry name" value="HDIG_dom"/>
</dbReference>
<dbReference type="EMBL" id="CP047593">
    <property type="protein sequence ID" value="QHI68852.1"/>
    <property type="molecule type" value="Genomic_DNA"/>
</dbReference>
<organism evidence="4 5">
    <name type="scientific">Tichowtungia aerotolerans</name>
    <dbReference type="NCBI Taxonomy" id="2697043"/>
    <lineage>
        <taxon>Bacteria</taxon>
        <taxon>Pseudomonadati</taxon>
        <taxon>Kiritimatiellota</taxon>
        <taxon>Tichowtungiia</taxon>
        <taxon>Tichowtungiales</taxon>
        <taxon>Tichowtungiaceae</taxon>
        <taxon>Tichowtungia</taxon>
    </lineage>
</organism>
<dbReference type="Gene3D" id="1.10.3210.10">
    <property type="entry name" value="Hypothetical protein af1432"/>
    <property type="match status" value="1"/>
</dbReference>
<feature type="transmembrane region" description="Helical" evidence="2">
    <location>
        <begin position="486"/>
        <end position="507"/>
    </location>
</feature>
<protein>
    <submittedName>
        <fullName evidence="4">HDIG domain-containing protein</fullName>
    </submittedName>
</protein>
<feature type="compositionally biased region" description="Basic and acidic residues" evidence="1">
    <location>
        <begin position="664"/>
        <end position="673"/>
    </location>
</feature>
<dbReference type="Proteomes" id="UP000464954">
    <property type="component" value="Chromosome"/>
</dbReference>
<keyword evidence="2" id="KW-1133">Transmembrane helix</keyword>
<feature type="compositionally biased region" description="Basic and acidic residues" evidence="1">
    <location>
        <begin position="753"/>
        <end position="779"/>
    </location>
</feature>
<evidence type="ECO:0000256" key="2">
    <source>
        <dbReference type="SAM" id="Phobius"/>
    </source>
</evidence>
<dbReference type="AlphaFoldDB" id="A0A6P1M494"/>
<dbReference type="NCBIfam" id="TIGR00277">
    <property type="entry name" value="HDIG"/>
    <property type="match status" value="1"/>
</dbReference>
<dbReference type="Pfam" id="PF07698">
    <property type="entry name" value="7TM-7TMR_HD"/>
    <property type="match status" value="1"/>
</dbReference>